<keyword evidence="2" id="KW-1185">Reference proteome</keyword>
<reference evidence="1" key="2">
    <citation type="submission" date="2020-08" db="EMBL/GenBank/DDBJ databases">
        <title>Plant Genome Project.</title>
        <authorList>
            <person name="Zhang R.-G."/>
        </authorList>
    </citation>
    <scope>NUCLEOTIDE SEQUENCE</scope>
    <source>
        <strain evidence="1">Huo1</strain>
        <tissue evidence="1">Leaf</tissue>
    </source>
</reference>
<gene>
    <name evidence="1" type="ORF">SASPL_120146</name>
</gene>
<name>A0A8X8XRX1_SALSN</name>
<accession>A0A8X8XRX1</accession>
<dbReference type="EMBL" id="PNBA02000007">
    <property type="protein sequence ID" value="KAG6417949.1"/>
    <property type="molecule type" value="Genomic_DNA"/>
</dbReference>
<protein>
    <submittedName>
        <fullName evidence="1">Uncharacterized protein</fullName>
    </submittedName>
</protein>
<reference evidence="1" key="1">
    <citation type="submission" date="2018-01" db="EMBL/GenBank/DDBJ databases">
        <authorList>
            <person name="Mao J.F."/>
        </authorList>
    </citation>
    <scope>NUCLEOTIDE SEQUENCE</scope>
    <source>
        <strain evidence="1">Huo1</strain>
        <tissue evidence="1">Leaf</tissue>
    </source>
</reference>
<evidence type="ECO:0000313" key="1">
    <source>
        <dbReference type="EMBL" id="KAG6417949.1"/>
    </source>
</evidence>
<evidence type="ECO:0000313" key="2">
    <source>
        <dbReference type="Proteomes" id="UP000298416"/>
    </source>
</evidence>
<dbReference type="Proteomes" id="UP000298416">
    <property type="component" value="Unassembled WGS sequence"/>
</dbReference>
<dbReference type="AlphaFoldDB" id="A0A8X8XRX1"/>
<proteinExistence type="predicted"/>
<sequence length="96" mass="11083">MEPVVSRFLSGGGGRGDDACRLAEAFSRTRVRHLNQMIDKIGEKLDDEEAREKGLDEAAATRERWWEMAVENLDKEQVEQLIAFMKNLQSELHKMY</sequence>
<comment type="caution">
    <text evidence="1">The sequence shown here is derived from an EMBL/GenBank/DDBJ whole genome shotgun (WGS) entry which is preliminary data.</text>
</comment>
<organism evidence="1">
    <name type="scientific">Salvia splendens</name>
    <name type="common">Scarlet sage</name>
    <dbReference type="NCBI Taxonomy" id="180675"/>
    <lineage>
        <taxon>Eukaryota</taxon>
        <taxon>Viridiplantae</taxon>
        <taxon>Streptophyta</taxon>
        <taxon>Embryophyta</taxon>
        <taxon>Tracheophyta</taxon>
        <taxon>Spermatophyta</taxon>
        <taxon>Magnoliopsida</taxon>
        <taxon>eudicotyledons</taxon>
        <taxon>Gunneridae</taxon>
        <taxon>Pentapetalae</taxon>
        <taxon>asterids</taxon>
        <taxon>lamiids</taxon>
        <taxon>Lamiales</taxon>
        <taxon>Lamiaceae</taxon>
        <taxon>Nepetoideae</taxon>
        <taxon>Mentheae</taxon>
        <taxon>Salviinae</taxon>
        <taxon>Salvia</taxon>
        <taxon>Salvia subgen. Calosphace</taxon>
        <taxon>core Calosphace</taxon>
    </lineage>
</organism>